<keyword evidence="2" id="KW-0067">ATP-binding</keyword>
<sequence length="475" mass="50768">MPYVLGIDIGSTTTAAAVVRLRGNAWDPPEPVRLGAVEHTAPSVLLMSSNRSITVDDPDEYHGQVDSGWIARGFTRRIGDDVPLLVGGEACSAQALTAMLAMWVVERVVDQEGERPEWIVLRHPAGWGGHRRHLLAEALWDAGLTDVTLLPTPVVAAASHAAHGFTGRTLAVYVLGGHGFEAAVVDRAQPLGFELRAGRSDTEPLGGADFDEVLVEHVRTGLSKELSDLTDPLVRQALVDLRRECRRAKTALSVAGSTDVLVRLPRRDTRVPVTRSEFEELIRPVVAMTVDELARTVRSCGLAPGQLDGVLLAGGSARIPLVRELLADRFPVPVAVEADPQLTVASGAALSGCQILDHQRGNRPPPRPPVMRPPRPGFQRGEPPARRQRGRSGQQPDGTGREPGRYDEERTQLPPRPPIRITPLEMPSRALSRLASGRGTMTVALAVLAIGLAGLLSVAAGPDALTVAAPIGSVR</sequence>
<reference evidence="6" key="1">
    <citation type="submission" date="2020-10" db="EMBL/GenBank/DDBJ databases">
        <title>Sequencing the genomes of 1000 actinobacteria strains.</title>
        <authorList>
            <person name="Klenk H.-P."/>
        </authorList>
    </citation>
    <scope>NUCLEOTIDE SEQUENCE</scope>
    <source>
        <strain evidence="6">DSM 46832</strain>
    </source>
</reference>
<dbReference type="InterPro" id="IPR043129">
    <property type="entry name" value="ATPase_NBD"/>
</dbReference>
<name>A0A927M3F4_9ACTN</name>
<evidence type="ECO:0000256" key="1">
    <source>
        <dbReference type="ARBA" id="ARBA00022741"/>
    </source>
</evidence>
<feature type="transmembrane region" description="Helical" evidence="5">
    <location>
        <begin position="439"/>
        <end position="460"/>
    </location>
</feature>
<evidence type="ECO:0000313" key="6">
    <source>
        <dbReference type="EMBL" id="MBE1487284.1"/>
    </source>
</evidence>
<dbReference type="Proteomes" id="UP000649753">
    <property type="component" value="Unassembled WGS sequence"/>
</dbReference>
<keyword evidence="7" id="KW-1185">Reference proteome</keyword>
<dbReference type="Pfam" id="PF00012">
    <property type="entry name" value="HSP70"/>
    <property type="match status" value="1"/>
</dbReference>
<feature type="compositionally biased region" description="Basic and acidic residues" evidence="4">
    <location>
        <begin position="399"/>
        <end position="411"/>
    </location>
</feature>
<evidence type="ECO:0000256" key="5">
    <source>
        <dbReference type="SAM" id="Phobius"/>
    </source>
</evidence>
<evidence type="ECO:0000256" key="3">
    <source>
        <dbReference type="ARBA" id="ARBA00023186"/>
    </source>
</evidence>
<keyword evidence="5" id="KW-0472">Membrane</keyword>
<dbReference type="PANTHER" id="PTHR19375">
    <property type="entry name" value="HEAT SHOCK PROTEIN 70KDA"/>
    <property type="match status" value="1"/>
</dbReference>
<evidence type="ECO:0000256" key="2">
    <source>
        <dbReference type="ARBA" id="ARBA00022840"/>
    </source>
</evidence>
<dbReference type="Gene3D" id="3.90.640.10">
    <property type="entry name" value="Actin, Chain A, domain 4"/>
    <property type="match status" value="1"/>
</dbReference>
<dbReference type="InterPro" id="IPR013126">
    <property type="entry name" value="Hsp_70_fam"/>
</dbReference>
<dbReference type="EMBL" id="JADBEB010000001">
    <property type="protein sequence ID" value="MBE1487284.1"/>
    <property type="molecule type" value="Genomic_DNA"/>
</dbReference>
<keyword evidence="5" id="KW-1133">Transmembrane helix</keyword>
<proteinExistence type="predicted"/>
<dbReference type="RefSeq" id="WP_192767155.1">
    <property type="nucleotide sequence ID" value="NZ_JADBEB010000001.1"/>
</dbReference>
<dbReference type="PRINTS" id="PR00301">
    <property type="entry name" value="HEATSHOCK70"/>
</dbReference>
<keyword evidence="1" id="KW-0547">Nucleotide-binding</keyword>
<evidence type="ECO:0000256" key="4">
    <source>
        <dbReference type="SAM" id="MobiDB-lite"/>
    </source>
</evidence>
<dbReference type="SUPFAM" id="SSF53067">
    <property type="entry name" value="Actin-like ATPase domain"/>
    <property type="match status" value="2"/>
</dbReference>
<keyword evidence="3" id="KW-0143">Chaperone</keyword>
<dbReference type="GO" id="GO:0005524">
    <property type="term" value="F:ATP binding"/>
    <property type="evidence" value="ECO:0007669"/>
    <property type="project" value="UniProtKB-KW"/>
</dbReference>
<feature type="region of interest" description="Disordered" evidence="4">
    <location>
        <begin position="356"/>
        <end position="423"/>
    </location>
</feature>
<organism evidence="6 7">
    <name type="scientific">Plantactinospora soyae</name>
    <dbReference type="NCBI Taxonomy" id="1544732"/>
    <lineage>
        <taxon>Bacteria</taxon>
        <taxon>Bacillati</taxon>
        <taxon>Actinomycetota</taxon>
        <taxon>Actinomycetes</taxon>
        <taxon>Micromonosporales</taxon>
        <taxon>Micromonosporaceae</taxon>
        <taxon>Plantactinospora</taxon>
    </lineage>
</organism>
<dbReference type="GO" id="GO:0140662">
    <property type="term" value="F:ATP-dependent protein folding chaperone"/>
    <property type="evidence" value="ECO:0007669"/>
    <property type="project" value="InterPro"/>
</dbReference>
<accession>A0A927M3F4</accession>
<dbReference type="AlphaFoldDB" id="A0A927M3F4"/>
<protein>
    <submittedName>
        <fullName evidence="6">Molecular chaperone DnaK (HSP70)</fullName>
    </submittedName>
</protein>
<evidence type="ECO:0000313" key="7">
    <source>
        <dbReference type="Proteomes" id="UP000649753"/>
    </source>
</evidence>
<feature type="compositionally biased region" description="Pro residues" evidence="4">
    <location>
        <begin position="363"/>
        <end position="376"/>
    </location>
</feature>
<gene>
    <name evidence="6" type="ORF">H4W31_002922</name>
</gene>
<dbReference type="Gene3D" id="3.30.420.40">
    <property type="match status" value="2"/>
</dbReference>
<keyword evidence="5" id="KW-0812">Transmembrane</keyword>
<comment type="caution">
    <text evidence="6">The sequence shown here is derived from an EMBL/GenBank/DDBJ whole genome shotgun (WGS) entry which is preliminary data.</text>
</comment>